<dbReference type="CDD" id="cd02846">
    <property type="entry name" value="PAZ_argonaute_like"/>
    <property type="match status" value="1"/>
</dbReference>
<feature type="domain" description="PAZ" evidence="3">
    <location>
        <begin position="259"/>
        <end position="387"/>
    </location>
</feature>
<evidence type="ECO:0000313" key="5">
    <source>
        <dbReference type="EMBL" id="TVY80632.1"/>
    </source>
</evidence>
<evidence type="ECO:0000256" key="1">
    <source>
        <dbReference type="RuleBase" id="RU361178"/>
    </source>
</evidence>
<dbReference type="Pfam" id="PF16486">
    <property type="entry name" value="ArgoN"/>
    <property type="match status" value="1"/>
</dbReference>
<dbReference type="PROSITE" id="PS50821">
    <property type="entry name" value="PAZ"/>
    <property type="match status" value="1"/>
</dbReference>
<dbReference type="InterPro" id="IPR032472">
    <property type="entry name" value="ArgoL2"/>
</dbReference>
<dbReference type="OrthoDB" id="10252740at2759"/>
<gene>
    <name evidence="5" type="primary">ago1</name>
    <name evidence="5" type="ORF">LSUE1_G003974</name>
</gene>
<evidence type="ECO:0000259" key="4">
    <source>
        <dbReference type="PROSITE" id="PS50822"/>
    </source>
</evidence>
<dbReference type="Gene3D" id="3.30.420.10">
    <property type="entry name" value="Ribonuclease H-like superfamily/Ribonuclease H"/>
    <property type="match status" value="1"/>
</dbReference>
<dbReference type="InterPro" id="IPR032473">
    <property type="entry name" value="Argonaute_Mid_dom"/>
</dbReference>
<dbReference type="Pfam" id="PF16488">
    <property type="entry name" value="ArgoL2"/>
    <property type="match status" value="1"/>
</dbReference>
<dbReference type="SUPFAM" id="SSF53098">
    <property type="entry name" value="Ribonuclease H-like"/>
    <property type="match status" value="1"/>
</dbReference>
<comment type="caution">
    <text evidence="5">The sequence shown here is derived from an EMBL/GenBank/DDBJ whole genome shotgun (WGS) entry which is preliminary data.</text>
</comment>
<reference evidence="5 6" key="1">
    <citation type="submission" date="2018-05" db="EMBL/GenBank/DDBJ databases">
        <title>Genome sequencing and assembly of the regulated plant pathogen Lachnellula willkommii and related sister species for the development of diagnostic species identification markers.</title>
        <authorList>
            <person name="Giroux E."/>
            <person name="Bilodeau G."/>
        </authorList>
    </citation>
    <scope>NUCLEOTIDE SEQUENCE [LARGE SCALE GENOMIC DNA]</scope>
    <source>
        <strain evidence="5 6">CBS 268.59</strain>
    </source>
</reference>
<dbReference type="InterPro" id="IPR014811">
    <property type="entry name" value="ArgoL1"/>
</dbReference>
<dbReference type="Pfam" id="PF02170">
    <property type="entry name" value="PAZ"/>
    <property type="match status" value="1"/>
</dbReference>
<feature type="compositionally biased region" description="Polar residues" evidence="2">
    <location>
        <begin position="900"/>
        <end position="912"/>
    </location>
</feature>
<evidence type="ECO:0000259" key="3">
    <source>
        <dbReference type="PROSITE" id="PS50821"/>
    </source>
</evidence>
<dbReference type="AlphaFoldDB" id="A0A8T9C6G6"/>
<dbReference type="PANTHER" id="PTHR22891">
    <property type="entry name" value="EUKARYOTIC TRANSLATION INITIATION FACTOR 2C"/>
    <property type="match status" value="1"/>
</dbReference>
<dbReference type="InterPro" id="IPR003100">
    <property type="entry name" value="PAZ_dom"/>
</dbReference>
<dbReference type="SMART" id="SM01163">
    <property type="entry name" value="DUF1785"/>
    <property type="match status" value="1"/>
</dbReference>
<dbReference type="InterPro" id="IPR036085">
    <property type="entry name" value="PAZ_dom_sf"/>
</dbReference>
<dbReference type="Proteomes" id="UP000469558">
    <property type="component" value="Unassembled WGS sequence"/>
</dbReference>
<dbReference type="EMBL" id="QGMK01000643">
    <property type="protein sequence ID" value="TVY80632.1"/>
    <property type="molecule type" value="Genomic_DNA"/>
</dbReference>
<protein>
    <submittedName>
        <fullName evidence="5">Protein argonaute</fullName>
    </submittedName>
</protein>
<proteinExistence type="inferred from homology"/>
<evidence type="ECO:0000313" key="6">
    <source>
        <dbReference type="Proteomes" id="UP000469558"/>
    </source>
</evidence>
<dbReference type="PROSITE" id="PS50822">
    <property type="entry name" value="PIWI"/>
    <property type="match status" value="1"/>
</dbReference>
<organism evidence="5 6">
    <name type="scientific">Lachnellula suecica</name>
    <dbReference type="NCBI Taxonomy" id="602035"/>
    <lineage>
        <taxon>Eukaryota</taxon>
        <taxon>Fungi</taxon>
        <taxon>Dikarya</taxon>
        <taxon>Ascomycota</taxon>
        <taxon>Pezizomycotina</taxon>
        <taxon>Leotiomycetes</taxon>
        <taxon>Helotiales</taxon>
        <taxon>Lachnaceae</taxon>
        <taxon>Lachnellula</taxon>
    </lineage>
</organism>
<dbReference type="InterPro" id="IPR032474">
    <property type="entry name" value="Argonaute_N"/>
</dbReference>
<dbReference type="InterPro" id="IPR003165">
    <property type="entry name" value="Piwi"/>
</dbReference>
<sequence>MDAGNFRGVLEGVATNSAYKFESPLPDRPGFNTQGKAIAIRVNQYKVAQFPQRDIFQYDINIGTGAEARGKVMAIWKSKGVQNELKAKHNGPWLWDGNKIAWSSADIPELRILVNLDAERGREPRGTPDTCYCVIKQTKQVRLAAIDAYLTKKIPFDNSVLEGINFLDHCIRAWPTEQYCAVKRSFFSKGNAQVALDNVIIAQKGVYSSIRLCNPKPSNGPPSTGLAVNVDVANGTFWAAQDVHQAARNFCKDRNRNLDWNVFLNQVKPVSSSSGLTMSDDFKNLRKFGKLKFYAKHRGKSHADQMKQYTIKKLVFDQKYGPGGGNAKNVKFDWKLKNSGNPPKVQNISVYDFFKKQYNIDIQHWQLPLIETARDGYFPMELCTLVANQKYQYKLSPDQTAAMIKFAVTRPKQRLESINHGVGMLKWHQDPYLNYFGVKVDPNMTITNARLLQNPEISYQGSKVNPGTQGRWDLRGKKFLLPNLEPLKSWGVIIVGNNTVDEPTVRNFLNVFIQTYTGHGGKVANRNPHIYTQPQGMDLGEAVAAGRQAIGNAAAGMPQIILFVLPGRDSFMYERLKKSMECRFAMFSQMMNIAHVRKAQPQYCSNVCMKLNAKLGGTTCKIISGPSPAALPFPRPTMIIGADVSHASPGSQQASMAAMTMSFDTIACRYAAAVQTNGHRVEMITKTNIEGMLGFLFPEWVKQVGKGALPQHIYYFRDGVSEGQYAHVLDQEVAHIKEFIASRYPQAAAIKFTITVCSKRHHIRFFPKEGDNMAADKNANSLPGTLVERDVTHPFEYDFYLSSHSAIQGTARPVHYHVLKDEAQTPPNEFQAMIYKHCYQYMRSTTPVSLFPAVYYAHLASNRARAHEGSAASSGPRGGQKFEEQQQDDAQRRAAGHSTMGGSSRSGDNTSEARPLLPMGELESADRERVIRLRTGMWYI</sequence>
<dbReference type="Gene3D" id="2.170.260.10">
    <property type="entry name" value="paz domain"/>
    <property type="match status" value="1"/>
</dbReference>
<feature type="compositionally biased region" description="Basic and acidic residues" evidence="2">
    <location>
        <begin position="880"/>
        <end position="892"/>
    </location>
</feature>
<dbReference type="Gene3D" id="3.40.50.2300">
    <property type="match status" value="1"/>
</dbReference>
<dbReference type="SUPFAM" id="SSF101690">
    <property type="entry name" value="PAZ domain"/>
    <property type="match status" value="1"/>
</dbReference>
<dbReference type="InterPro" id="IPR012337">
    <property type="entry name" value="RNaseH-like_sf"/>
</dbReference>
<comment type="similarity">
    <text evidence="1">Belongs to the argonaute family.</text>
</comment>
<keyword evidence="6" id="KW-1185">Reference proteome</keyword>
<dbReference type="SMART" id="SM00950">
    <property type="entry name" value="Piwi"/>
    <property type="match status" value="1"/>
</dbReference>
<dbReference type="Pfam" id="PF02171">
    <property type="entry name" value="Piwi"/>
    <property type="match status" value="1"/>
</dbReference>
<dbReference type="Pfam" id="PF16487">
    <property type="entry name" value="ArgoMid"/>
    <property type="match status" value="1"/>
</dbReference>
<name>A0A8T9C6G6_9HELO</name>
<dbReference type="Pfam" id="PF08699">
    <property type="entry name" value="ArgoL1"/>
    <property type="match status" value="1"/>
</dbReference>
<dbReference type="CDD" id="cd04657">
    <property type="entry name" value="Piwi_ago-like"/>
    <property type="match status" value="1"/>
</dbReference>
<feature type="region of interest" description="Disordered" evidence="2">
    <location>
        <begin position="867"/>
        <end position="921"/>
    </location>
</feature>
<dbReference type="GO" id="GO:0003723">
    <property type="term" value="F:RNA binding"/>
    <property type="evidence" value="ECO:0007669"/>
    <property type="project" value="InterPro"/>
</dbReference>
<dbReference type="SMART" id="SM00949">
    <property type="entry name" value="PAZ"/>
    <property type="match status" value="1"/>
</dbReference>
<evidence type="ECO:0000256" key="2">
    <source>
        <dbReference type="SAM" id="MobiDB-lite"/>
    </source>
</evidence>
<dbReference type="InterPro" id="IPR045246">
    <property type="entry name" value="Piwi_ago-like"/>
</dbReference>
<accession>A0A8T9C6G6</accession>
<dbReference type="InterPro" id="IPR036397">
    <property type="entry name" value="RNaseH_sf"/>
</dbReference>
<feature type="domain" description="Piwi" evidence="4">
    <location>
        <begin position="560"/>
        <end position="869"/>
    </location>
</feature>